<proteinExistence type="predicted"/>
<dbReference type="Proteomes" id="UP000606193">
    <property type="component" value="Unassembled WGS sequence"/>
</dbReference>
<evidence type="ECO:0000256" key="3">
    <source>
        <dbReference type="ARBA" id="ARBA00023027"/>
    </source>
</evidence>
<feature type="active site" description="Proton acceptor" evidence="4">
    <location>
        <position position="124"/>
    </location>
</feature>
<keyword evidence="2" id="KW-0808">Transferase</keyword>
<dbReference type="EC" id="2.3.1.286" evidence="1"/>
<feature type="domain" description="Deacetylase sirtuin-type" evidence="5">
    <location>
        <begin position="1"/>
        <end position="261"/>
    </location>
</feature>
<dbReference type="SUPFAM" id="SSF52467">
    <property type="entry name" value="DHS-like NAD/FAD-binding domain"/>
    <property type="match status" value="1"/>
</dbReference>
<reference evidence="6 7" key="1">
    <citation type="submission" date="2020-08" db="EMBL/GenBank/DDBJ databases">
        <title>Genome public.</title>
        <authorList>
            <person name="Liu C."/>
            <person name="Sun Q."/>
        </authorList>
    </citation>
    <scope>NUCLEOTIDE SEQUENCE [LARGE SCALE GENOMIC DNA]</scope>
    <source>
        <strain evidence="6 7">NSJ-37</strain>
    </source>
</reference>
<gene>
    <name evidence="6" type="ORF">H8704_12295</name>
</gene>
<dbReference type="InterPro" id="IPR050134">
    <property type="entry name" value="NAD-dep_sirtuin_deacylases"/>
</dbReference>
<keyword evidence="7" id="KW-1185">Reference proteome</keyword>
<dbReference type="InterPro" id="IPR026590">
    <property type="entry name" value="Ssirtuin_cat_dom"/>
</dbReference>
<dbReference type="Pfam" id="PF02146">
    <property type="entry name" value="SIR2"/>
    <property type="match status" value="1"/>
</dbReference>
<feature type="binding site" evidence="4">
    <location>
        <position position="153"/>
    </location>
    <ligand>
        <name>Zn(2+)</name>
        <dbReference type="ChEBI" id="CHEBI:29105"/>
    </ligand>
</feature>
<evidence type="ECO:0000256" key="4">
    <source>
        <dbReference type="PROSITE-ProRule" id="PRU00236"/>
    </source>
</evidence>
<keyword evidence="4" id="KW-0479">Metal-binding</keyword>
<feature type="binding site" evidence="4">
    <location>
        <position position="132"/>
    </location>
    <ligand>
        <name>Zn(2+)</name>
        <dbReference type="ChEBI" id="CHEBI:29105"/>
    </ligand>
</feature>
<accession>A0ABR7N4V8</accession>
<feature type="binding site" evidence="4">
    <location>
        <position position="135"/>
    </location>
    <ligand>
        <name>Zn(2+)</name>
        <dbReference type="ChEBI" id="CHEBI:29105"/>
    </ligand>
</feature>
<dbReference type="InterPro" id="IPR029035">
    <property type="entry name" value="DHS-like_NAD/FAD-binding_dom"/>
</dbReference>
<dbReference type="InterPro" id="IPR026591">
    <property type="entry name" value="Sirtuin_cat_small_dom_sf"/>
</dbReference>
<feature type="binding site" evidence="4">
    <location>
        <position position="156"/>
    </location>
    <ligand>
        <name>Zn(2+)</name>
        <dbReference type="ChEBI" id="CHEBI:29105"/>
    </ligand>
</feature>
<evidence type="ECO:0000313" key="6">
    <source>
        <dbReference type="EMBL" id="MBC8563390.1"/>
    </source>
</evidence>
<dbReference type="PANTHER" id="PTHR11085:SF4">
    <property type="entry name" value="NAD-DEPENDENT PROTEIN DEACYLASE"/>
    <property type="match status" value="1"/>
</dbReference>
<keyword evidence="3" id="KW-0520">NAD</keyword>
<dbReference type="Gene3D" id="3.30.1600.10">
    <property type="entry name" value="SIR2/SIRT2 'Small Domain"/>
    <property type="match status" value="1"/>
</dbReference>
<keyword evidence="4" id="KW-0862">Zinc</keyword>
<dbReference type="PANTHER" id="PTHR11085">
    <property type="entry name" value="NAD-DEPENDENT PROTEIN DEACYLASE SIRTUIN-5, MITOCHONDRIAL-RELATED"/>
    <property type="match status" value="1"/>
</dbReference>
<dbReference type="RefSeq" id="WP_249298456.1">
    <property type="nucleotide sequence ID" value="NZ_JACRSX010000021.1"/>
</dbReference>
<evidence type="ECO:0000259" key="5">
    <source>
        <dbReference type="PROSITE" id="PS50305"/>
    </source>
</evidence>
<dbReference type="InterPro" id="IPR003000">
    <property type="entry name" value="Sirtuin"/>
</dbReference>
<protein>
    <recommendedName>
        <fullName evidence="1">protein acetyllysine N-acetyltransferase</fullName>
        <ecNumber evidence="1">2.3.1.286</ecNumber>
    </recommendedName>
</protein>
<sequence>MEKIAERIKEIIDKSGNIVVLSGLNVMRETGLNGVRAEHLAYETEEKYGYANEEIISSAFYARRSEIFYDYIKNVTINKETAEPTIVHKAIRQLQQKGKVPRIITYTVYGLYENAGCENVLDIHGSIQKNKCPACGKIFDMKYIKDSVGEPLCDACKVPIRPGFLLLGERVDNGKMSEACDDIEAADVLFVIGFGIRESLCQHLHKYYKGNKLILVNTEEKLGDERADYRIYGKISEIVPYITGYDPDAVFEEPDEELEVAAAMEKETETAKNS</sequence>
<comment type="caution">
    <text evidence="6">The sequence shown here is derived from an EMBL/GenBank/DDBJ whole genome shotgun (WGS) entry which is preliminary data.</text>
</comment>
<evidence type="ECO:0000256" key="2">
    <source>
        <dbReference type="ARBA" id="ARBA00022679"/>
    </source>
</evidence>
<evidence type="ECO:0000256" key="1">
    <source>
        <dbReference type="ARBA" id="ARBA00012928"/>
    </source>
</evidence>
<evidence type="ECO:0000313" key="7">
    <source>
        <dbReference type="Proteomes" id="UP000606193"/>
    </source>
</evidence>
<dbReference type="Gene3D" id="3.40.50.1220">
    <property type="entry name" value="TPP-binding domain"/>
    <property type="match status" value="1"/>
</dbReference>
<dbReference type="EMBL" id="JACRSX010000021">
    <property type="protein sequence ID" value="MBC8563390.1"/>
    <property type="molecule type" value="Genomic_DNA"/>
</dbReference>
<dbReference type="PROSITE" id="PS50305">
    <property type="entry name" value="SIRTUIN"/>
    <property type="match status" value="1"/>
</dbReference>
<name>A0ABR7N4V8_9FIRM</name>
<organism evidence="6 7">
    <name type="scientific">Jutongia huaianensis</name>
    <dbReference type="NCBI Taxonomy" id="2763668"/>
    <lineage>
        <taxon>Bacteria</taxon>
        <taxon>Bacillati</taxon>
        <taxon>Bacillota</taxon>
        <taxon>Clostridia</taxon>
        <taxon>Lachnospirales</taxon>
        <taxon>Lachnospiraceae</taxon>
        <taxon>Jutongia</taxon>
    </lineage>
</organism>